<comment type="caution">
    <text evidence="1">The sequence shown here is derived from an EMBL/GenBank/DDBJ whole genome shotgun (WGS) entry which is preliminary data.</text>
</comment>
<protein>
    <recommendedName>
        <fullName evidence="2">TfoX N-terminal domain-containing protein</fullName>
    </recommendedName>
</protein>
<organism evidence="1">
    <name type="scientific">bioreactor metagenome</name>
    <dbReference type="NCBI Taxonomy" id="1076179"/>
    <lineage>
        <taxon>unclassified sequences</taxon>
        <taxon>metagenomes</taxon>
        <taxon>ecological metagenomes</taxon>
    </lineage>
</organism>
<proteinExistence type="predicted"/>
<reference evidence="1" key="1">
    <citation type="submission" date="2019-08" db="EMBL/GenBank/DDBJ databases">
        <authorList>
            <person name="Kucharzyk K."/>
            <person name="Murdoch R.W."/>
            <person name="Higgins S."/>
            <person name="Loffler F."/>
        </authorList>
    </citation>
    <scope>NUCLEOTIDE SEQUENCE</scope>
</reference>
<dbReference type="EMBL" id="VSSQ01020917">
    <property type="protein sequence ID" value="MPM66151.1"/>
    <property type="molecule type" value="Genomic_DNA"/>
</dbReference>
<name>A0A645BNJ8_9ZZZZ</name>
<accession>A0A645BNJ8</accession>
<evidence type="ECO:0000313" key="1">
    <source>
        <dbReference type="EMBL" id="MPM66151.1"/>
    </source>
</evidence>
<gene>
    <name evidence="1" type="ORF">SDC9_113058</name>
</gene>
<dbReference type="AlphaFoldDB" id="A0A645BNJ8"/>
<sequence length="47" mass="5388">MKNADVGIPYNGAKEHYVVDIDQKEKFQDIAILLEPIVPLPKPRKKK</sequence>
<evidence type="ECO:0008006" key="2">
    <source>
        <dbReference type="Google" id="ProtNLM"/>
    </source>
</evidence>